<feature type="domain" description="Helicase C-terminal" evidence="5">
    <location>
        <begin position="954"/>
        <end position="1114"/>
    </location>
</feature>
<dbReference type="SMART" id="SM00487">
    <property type="entry name" value="DEXDc"/>
    <property type="match status" value="1"/>
</dbReference>
<dbReference type="Pfam" id="PF08455">
    <property type="entry name" value="SNF2_assoc"/>
    <property type="match status" value="1"/>
</dbReference>
<dbReference type="InterPro" id="IPR049730">
    <property type="entry name" value="SNF2/RAD54-like_C"/>
</dbReference>
<dbReference type="GO" id="GO:0008270">
    <property type="term" value="F:zinc ion binding"/>
    <property type="evidence" value="ECO:0007669"/>
    <property type="project" value="UniProtKB-KW"/>
</dbReference>
<dbReference type="InterPro" id="IPR038718">
    <property type="entry name" value="SNF2-like_sf"/>
</dbReference>
<dbReference type="RefSeq" id="WP_074572032.1">
    <property type="nucleotide sequence ID" value="NZ_FNJQ01000011.1"/>
</dbReference>
<dbReference type="PANTHER" id="PTHR10799">
    <property type="entry name" value="SNF2/RAD54 HELICASE FAMILY"/>
    <property type="match status" value="1"/>
</dbReference>
<keyword evidence="6" id="KW-0347">Helicase</keyword>
<name>A0A1H0R7K1_SELRU</name>
<evidence type="ECO:0000313" key="7">
    <source>
        <dbReference type="Proteomes" id="UP000182412"/>
    </source>
</evidence>
<dbReference type="InterPro" id="IPR013663">
    <property type="entry name" value="Helicase_SWF/SNF/SWI_bac"/>
</dbReference>
<dbReference type="CDD" id="cd18793">
    <property type="entry name" value="SF2_C_SNF"/>
    <property type="match status" value="1"/>
</dbReference>
<evidence type="ECO:0000259" key="5">
    <source>
        <dbReference type="PROSITE" id="PS51194"/>
    </source>
</evidence>
<evidence type="ECO:0000313" key="6">
    <source>
        <dbReference type="EMBL" id="SDP25474.1"/>
    </source>
</evidence>
<keyword evidence="1" id="KW-0378">Hydrolase</keyword>
<keyword evidence="6" id="KW-0067">ATP-binding</keyword>
<keyword evidence="2" id="KW-0863">Zinc-finger</keyword>
<dbReference type="CDD" id="cd18012">
    <property type="entry name" value="DEXQc_arch_SWI2_SNF2"/>
    <property type="match status" value="1"/>
</dbReference>
<sequence>MLKDITIKSLASSETVYRRGVDYYNDYRVDDVEALNPAATEWAATVYGSEDYHVHVKLSQKGDNVERYECDCPAAEQYLGACKHVVAVLKAIQEEQESQADITPRFARSQSAKEILRGVMEEMGIETARSMLEKKEAWSANGKQSMAVQRMFEAFREAADEDRARRHGTQAEFGHLVPRLGFDSYYGNNRLWLEFRFGLDKLYVVKNIGNFLQAMERGDDWQLGTKNQVNLGNVRWGDEISAKIYALIQKYSRLEQGMFAAGSANRYYYMGTHSYLFDQKQFNLTDESLREFLAIMGDTSFDMRIENGDWETVTTRQGNPRLVMELRENKGHGQLRIKDGEVLCLSEDGQIVYKEGVIYQTDAKFARGFRPLKRTFDSSTAIDINTADLAAFFGQVLPQMELAAEVEIAPKFQEQYVVQPLAAELYIDYEGDGIAVRPKFAYGDASFNPLVEKEPPLRDGRKLVRDERSEEELLLRLTHYGFQKKRDQLVQKDEERSYDFLVEELPNLPDWVEVFYSDAFANRPVRPMPKVTAGVSVNDTDLLEVTFNAKDLDFNELMEILDSYRQKRKYHRLKDKTFITLGEQQMQAIADFVDNTGIGKAKADGMKVELPISQAMYLDELARADESLRLERSREFRAIVRDIRHPEDNTAEVPESLKGILRDYQVTGYSWLSSLADYHLGGILADDMGLGKTLQVITFLLAKQDYQQPPSLVVAPTSLMYNWLDEIERFAPELKACAVAGTKAEREKLLAEADASFDVLITTYNMLKRDIDMYEKRRFRYAFLDEAQHIKNPTTQNARAVKRLKTSGYFALTGTPIENTLTELWSIFDFLMPGYLLSHKKFKDRYETPIVREQDERSLKDLKRHVMPFILRRMKKDVLTELPDKVERKMVSSMTPKQEKVYQGWFLKSQKEFAQQLASGEDSRIKILAILTRLRQIACDPAMFLEGYTGGSGKLDQLEEVVGEAVEGGHRILIFSQFTTMLAHIGERLKQLGISYYYLDGSTPSLERIRLVKAFNEGMTPVFLISLKAGGTGLNLTGADMVIHFDPWWNPAVEDQATDRAYRLGQKNNVQVIRLLAKGTVEEKIYELQQKKKSLIDQMIQPGENFLSRLTDEEIRELFQK</sequence>
<evidence type="ECO:0000256" key="1">
    <source>
        <dbReference type="ARBA" id="ARBA00022801"/>
    </source>
</evidence>
<dbReference type="PROSITE" id="PS50966">
    <property type="entry name" value="ZF_SWIM"/>
    <property type="match status" value="1"/>
</dbReference>
<dbReference type="FunFam" id="3.40.50.300:FF:000533">
    <property type="entry name" value="Helicase, Snf2 family"/>
    <property type="match status" value="1"/>
</dbReference>
<accession>A0A1H0R7K1</accession>
<protein>
    <submittedName>
        <fullName evidence="6">Superfamily II DNA or RNA helicase, SNF2 family</fullName>
    </submittedName>
</protein>
<organism evidence="6 7">
    <name type="scientific">Selenomonas ruminantium</name>
    <dbReference type="NCBI Taxonomy" id="971"/>
    <lineage>
        <taxon>Bacteria</taxon>
        <taxon>Bacillati</taxon>
        <taxon>Bacillota</taxon>
        <taxon>Negativicutes</taxon>
        <taxon>Selenomonadales</taxon>
        <taxon>Selenomonadaceae</taxon>
        <taxon>Selenomonas</taxon>
    </lineage>
</organism>
<dbReference type="GO" id="GO:0016787">
    <property type="term" value="F:hydrolase activity"/>
    <property type="evidence" value="ECO:0007669"/>
    <property type="project" value="UniProtKB-KW"/>
</dbReference>
<dbReference type="Proteomes" id="UP000182412">
    <property type="component" value="Unassembled WGS sequence"/>
</dbReference>
<dbReference type="EMBL" id="FNJQ01000011">
    <property type="protein sequence ID" value="SDP25474.1"/>
    <property type="molecule type" value="Genomic_DNA"/>
</dbReference>
<dbReference type="InterPro" id="IPR000330">
    <property type="entry name" value="SNF2_N"/>
</dbReference>
<dbReference type="PROSITE" id="PS51194">
    <property type="entry name" value="HELICASE_CTER"/>
    <property type="match status" value="1"/>
</dbReference>
<dbReference type="GO" id="GO:0005524">
    <property type="term" value="F:ATP binding"/>
    <property type="evidence" value="ECO:0007669"/>
    <property type="project" value="InterPro"/>
</dbReference>
<evidence type="ECO:0000259" key="3">
    <source>
        <dbReference type="PROSITE" id="PS50966"/>
    </source>
</evidence>
<dbReference type="InterPro" id="IPR027417">
    <property type="entry name" value="P-loop_NTPase"/>
</dbReference>
<feature type="domain" description="SWIM-type" evidence="3">
    <location>
        <begin position="52"/>
        <end position="93"/>
    </location>
</feature>
<dbReference type="SUPFAM" id="SSF52540">
    <property type="entry name" value="P-loop containing nucleoside triphosphate hydrolases"/>
    <property type="match status" value="2"/>
</dbReference>
<reference evidence="6 7" key="1">
    <citation type="submission" date="2016-10" db="EMBL/GenBank/DDBJ databases">
        <authorList>
            <person name="de Groot N.N."/>
        </authorList>
    </citation>
    <scope>NUCLEOTIDE SEQUENCE [LARGE SCALE GENOMIC DNA]</scope>
    <source>
        <strain evidence="6 7">S137</strain>
    </source>
</reference>
<dbReference type="Pfam" id="PF00271">
    <property type="entry name" value="Helicase_C"/>
    <property type="match status" value="1"/>
</dbReference>
<feature type="domain" description="Helicase ATP-binding" evidence="4">
    <location>
        <begin position="673"/>
        <end position="834"/>
    </location>
</feature>
<gene>
    <name evidence="6" type="ORF">SAMN05216366_1118</name>
</gene>
<dbReference type="GO" id="GO:0004386">
    <property type="term" value="F:helicase activity"/>
    <property type="evidence" value="ECO:0007669"/>
    <property type="project" value="UniProtKB-KW"/>
</dbReference>
<dbReference type="SMART" id="SM00490">
    <property type="entry name" value="HELICc"/>
    <property type="match status" value="1"/>
</dbReference>
<evidence type="ECO:0000256" key="2">
    <source>
        <dbReference type="PROSITE-ProRule" id="PRU00325"/>
    </source>
</evidence>
<dbReference type="Pfam" id="PF04434">
    <property type="entry name" value="SWIM"/>
    <property type="match status" value="1"/>
</dbReference>
<dbReference type="AlphaFoldDB" id="A0A1H0R7K1"/>
<proteinExistence type="predicted"/>
<keyword evidence="2" id="KW-0862">Zinc</keyword>
<dbReference type="InterPro" id="IPR007527">
    <property type="entry name" value="Znf_SWIM"/>
</dbReference>
<dbReference type="PROSITE" id="PS51192">
    <property type="entry name" value="HELICASE_ATP_BIND_1"/>
    <property type="match status" value="1"/>
</dbReference>
<dbReference type="FunFam" id="3.40.50.10810:FF:000054">
    <property type="entry name" value="Helicase, Snf2 family"/>
    <property type="match status" value="1"/>
</dbReference>
<dbReference type="Gene3D" id="3.40.50.10810">
    <property type="entry name" value="Tandem AAA-ATPase domain"/>
    <property type="match status" value="1"/>
</dbReference>
<keyword evidence="2" id="KW-0479">Metal-binding</keyword>
<dbReference type="OrthoDB" id="9760715at2"/>
<dbReference type="Pfam" id="PF00176">
    <property type="entry name" value="SNF2-rel_dom"/>
    <property type="match status" value="1"/>
</dbReference>
<dbReference type="InterPro" id="IPR001650">
    <property type="entry name" value="Helicase_C-like"/>
</dbReference>
<dbReference type="Gene3D" id="3.40.50.300">
    <property type="entry name" value="P-loop containing nucleotide triphosphate hydrolases"/>
    <property type="match status" value="1"/>
</dbReference>
<evidence type="ECO:0000259" key="4">
    <source>
        <dbReference type="PROSITE" id="PS51192"/>
    </source>
</evidence>
<keyword evidence="6" id="KW-0547">Nucleotide-binding</keyword>
<dbReference type="InterPro" id="IPR014001">
    <property type="entry name" value="Helicase_ATP-bd"/>
</dbReference>